<reference evidence="2 3" key="1">
    <citation type="submission" date="2015-09" db="EMBL/GenBank/DDBJ databases">
        <title>Trachymyrmex cornetzi WGS genome.</title>
        <authorList>
            <person name="Nygaard S."/>
            <person name="Hu H."/>
            <person name="Boomsma J."/>
            <person name="Zhang G."/>
        </authorList>
    </citation>
    <scope>NUCLEOTIDE SEQUENCE [LARGE SCALE GENOMIC DNA]</scope>
    <source>
        <strain evidence="2">Tcor2-1</strain>
        <tissue evidence="2">Whole body</tissue>
    </source>
</reference>
<accession>A0A151J2C8</accession>
<keyword evidence="3" id="KW-1185">Reference proteome</keyword>
<feature type="region of interest" description="Disordered" evidence="1">
    <location>
        <begin position="1"/>
        <end position="98"/>
    </location>
</feature>
<sequence>MIAPAGLFTRAKEGNGNEEWHEARVYQSSKRNADRRAEAGWTETGGRRIGPHSHVCPRPTSHRPTTPVSCLRDSRSRSRRSRATNWPSRNDGHDRALDGVKRRSLRIVPDRDTVKVRPVETPERVLQSPGSRTILVAGRGDAWRDKARRGPVVISGDTALP</sequence>
<feature type="compositionally biased region" description="Basic and acidic residues" evidence="1">
    <location>
        <begin position="10"/>
        <end position="24"/>
    </location>
</feature>
<dbReference type="Proteomes" id="UP000078492">
    <property type="component" value="Unassembled WGS sequence"/>
</dbReference>
<evidence type="ECO:0000256" key="1">
    <source>
        <dbReference type="SAM" id="MobiDB-lite"/>
    </source>
</evidence>
<name>A0A151J2C8_9HYME</name>
<dbReference type="EMBL" id="KQ980404">
    <property type="protein sequence ID" value="KYN16190.1"/>
    <property type="molecule type" value="Genomic_DNA"/>
</dbReference>
<evidence type="ECO:0000313" key="3">
    <source>
        <dbReference type="Proteomes" id="UP000078492"/>
    </source>
</evidence>
<protein>
    <submittedName>
        <fullName evidence="2">Uncharacterized protein</fullName>
    </submittedName>
</protein>
<gene>
    <name evidence="2" type="ORF">ALC57_11543</name>
</gene>
<proteinExistence type="predicted"/>
<evidence type="ECO:0000313" key="2">
    <source>
        <dbReference type="EMBL" id="KYN16190.1"/>
    </source>
</evidence>
<organism evidence="2 3">
    <name type="scientific">Trachymyrmex cornetzi</name>
    <dbReference type="NCBI Taxonomy" id="471704"/>
    <lineage>
        <taxon>Eukaryota</taxon>
        <taxon>Metazoa</taxon>
        <taxon>Ecdysozoa</taxon>
        <taxon>Arthropoda</taxon>
        <taxon>Hexapoda</taxon>
        <taxon>Insecta</taxon>
        <taxon>Pterygota</taxon>
        <taxon>Neoptera</taxon>
        <taxon>Endopterygota</taxon>
        <taxon>Hymenoptera</taxon>
        <taxon>Apocrita</taxon>
        <taxon>Aculeata</taxon>
        <taxon>Formicoidea</taxon>
        <taxon>Formicidae</taxon>
        <taxon>Myrmicinae</taxon>
        <taxon>Trachymyrmex</taxon>
    </lineage>
</organism>
<dbReference type="AlphaFoldDB" id="A0A151J2C8"/>